<comment type="catalytic activity">
    <reaction evidence="13">
        <text>precorrin-2 + NAD(+) = sirohydrochlorin + NADH + 2 H(+)</text>
        <dbReference type="Rhea" id="RHEA:15613"/>
        <dbReference type="ChEBI" id="CHEBI:15378"/>
        <dbReference type="ChEBI" id="CHEBI:57540"/>
        <dbReference type="ChEBI" id="CHEBI:57945"/>
        <dbReference type="ChEBI" id="CHEBI:58351"/>
        <dbReference type="ChEBI" id="CHEBI:58827"/>
        <dbReference type="EC" id="1.3.1.76"/>
    </reaction>
</comment>
<organism evidence="17 18">
    <name type="scientific">Mesorhizobium dulcispinae</name>
    <dbReference type="NCBI Taxonomy" id="3072316"/>
    <lineage>
        <taxon>Bacteria</taxon>
        <taxon>Pseudomonadati</taxon>
        <taxon>Pseudomonadota</taxon>
        <taxon>Alphaproteobacteria</taxon>
        <taxon>Hyphomicrobiales</taxon>
        <taxon>Phyllobacteriaceae</taxon>
        <taxon>Mesorhizobium</taxon>
    </lineage>
</organism>
<dbReference type="Gene3D" id="3.40.1010.10">
    <property type="entry name" value="Cobalt-precorrin-4 Transmethylase, Domain 1"/>
    <property type="match status" value="1"/>
</dbReference>
<dbReference type="InterPro" id="IPR006366">
    <property type="entry name" value="CobA/CysG_C"/>
</dbReference>
<evidence type="ECO:0000256" key="10">
    <source>
        <dbReference type="ARBA" id="ARBA00023244"/>
    </source>
</evidence>
<dbReference type="Gene3D" id="1.10.8.210">
    <property type="entry name" value="Sirohaem synthase, dimerisation domain"/>
    <property type="match status" value="1"/>
</dbReference>
<dbReference type="InterPro" id="IPR019478">
    <property type="entry name" value="Sirohaem_synthase_dimer_dom"/>
</dbReference>
<evidence type="ECO:0000256" key="1">
    <source>
        <dbReference type="ARBA" id="ARBA00005010"/>
    </source>
</evidence>
<dbReference type="NCBIfam" id="NF004790">
    <property type="entry name" value="PRK06136.1"/>
    <property type="match status" value="1"/>
</dbReference>
<evidence type="ECO:0000256" key="7">
    <source>
        <dbReference type="ARBA" id="ARBA00023002"/>
    </source>
</evidence>
<dbReference type="RefSeq" id="WP_320315504.1">
    <property type="nucleotide sequence ID" value="NZ_JAVIIX010000002.1"/>
</dbReference>
<keyword evidence="18" id="KW-1185">Reference proteome</keyword>
<dbReference type="InterPro" id="IPR012409">
    <property type="entry name" value="Sirohaem_synth"/>
</dbReference>
<dbReference type="InterPro" id="IPR050161">
    <property type="entry name" value="Siro_Cobalamin_biosynth"/>
</dbReference>
<keyword evidence="9 17" id="KW-0456">Lyase</keyword>
<proteinExistence type="inferred from homology"/>
<dbReference type="GO" id="GO:0043115">
    <property type="term" value="F:precorrin-2 dehydrogenase activity"/>
    <property type="evidence" value="ECO:0007669"/>
    <property type="project" value="UniProtKB-EC"/>
</dbReference>
<keyword evidence="8" id="KW-0520">NAD</keyword>
<dbReference type="PIRSF" id="PIRSF036426">
    <property type="entry name" value="Sirohaem_synth"/>
    <property type="match status" value="1"/>
</dbReference>
<keyword evidence="4 14" id="KW-0489">Methyltransferase</keyword>
<sequence>MSPTNAKLNAFPVFMRVDGEAVAIVGNSEEALAKARLLAQSSAALRIIADNADPELLSFIATAGAVHVDAAYDAAQLEGVALVFAASGDEALDRRVAEDARTLGIPVNAVDRPELCDFFTPALVNRAPVAIAIGTEGAGPVLAQLLRARIDRLLSPSLGRLAALAASFRIAAERLPKGNRRRRFWSDFFAGAPAKAVEAGEFDRAHRAALDLLASHAPAAGHIALVGAGPGAEDLLTLRAHRLLMEADAIVYDALVPEAIVAMGRRDAERLPVGKRKGCHSKSQEEINALLIELGRAGKRVVRLKSGDPLVFGRAGEEMAALREAGVAYEVVPGVTAAFAAAADFELPLTLRGVTSSMVFTTGHDLKGNSLPDWAKLAISGATVAVYMGRSVAAEVAGRLIEAGLSPDTAVAVVENASLGNRRRFHGTLADLPSLEARVDLTGPVMTIIGDAVAGANFERSEPLATHRHEEAAASPVAEGVRQ</sequence>
<dbReference type="PROSITE" id="PS00840">
    <property type="entry name" value="SUMT_2"/>
    <property type="match status" value="1"/>
</dbReference>
<comment type="pathway">
    <text evidence="12">Porphyrin-containing compound metabolism; siroheme biosynthesis; precorrin-2 from uroporphyrinogen III: step 1/1.</text>
</comment>
<dbReference type="InterPro" id="IPR003043">
    <property type="entry name" value="Uropor_MeTrfase_CS"/>
</dbReference>
<reference evidence="17 18" key="1">
    <citation type="submission" date="2023-08" db="EMBL/GenBank/DDBJ databases">
        <title>Implementing the SeqCode for naming new Mesorhizobium species isolated from Vachellia karroo root nodules.</title>
        <authorList>
            <person name="Van Lill M."/>
        </authorList>
    </citation>
    <scope>NUCLEOTIDE SEQUENCE [LARGE SCALE GENOMIC DNA]</scope>
    <source>
        <strain evidence="17 18">VK23A</strain>
    </source>
</reference>
<feature type="domain" description="Tetrapyrrole methylase" evidence="15">
    <location>
        <begin position="223"/>
        <end position="432"/>
    </location>
</feature>
<evidence type="ECO:0000256" key="13">
    <source>
        <dbReference type="ARBA" id="ARBA00047561"/>
    </source>
</evidence>
<dbReference type="EC" id="1.3.1.76" evidence="17"/>
<evidence type="ECO:0000256" key="6">
    <source>
        <dbReference type="ARBA" id="ARBA00022691"/>
    </source>
</evidence>
<dbReference type="Proteomes" id="UP001271780">
    <property type="component" value="Unassembled WGS sequence"/>
</dbReference>
<dbReference type="InterPro" id="IPR006367">
    <property type="entry name" value="Sirohaem_synthase_N"/>
</dbReference>
<evidence type="ECO:0000259" key="16">
    <source>
        <dbReference type="Pfam" id="PF10414"/>
    </source>
</evidence>
<dbReference type="GO" id="GO:0032259">
    <property type="term" value="P:methylation"/>
    <property type="evidence" value="ECO:0007669"/>
    <property type="project" value="UniProtKB-KW"/>
</dbReference>
<comment type="similarity">
    <text evidence="2 14">Belongs to the precorrin methyltransferase family.</text>
</comment>
<accession>A0ABU4XD64</accession>
<dbReference type="InterPro" id="IPR014776">
    <property type="entry name" value="4pyrrole_Mease_sub2"/>
</dbReference>
<dbReference type="Gene3D" id="3.30.160.110">
    <property type="entry name" value="Siroheme synthase, domain 2"/>
    <property type="match status" value="1"/>
</dbReference>
<feature type="domain" description="Sirohaem synthase dimerisation" evidence="16">
    <location>
        <begin position="157"/>
        <end position="213"/>
    </location>
</feature>
<keyword evidence="5 14" id="KW-0808">Transferase</keyword>
<dbReference type="InterPro" id="IPR000878">
    <property type="entry name" value="4pyrrol_Mease"/>
</dbReference>
<dbReference type="InterPro" id="IPR037115">
    <property type="entry name" value="Sirohaem_synt_dimer_dom_sf"/>
</dbReference>
<dbReference type="EMBL" id="JAVIIZ010000005">
    <property type="protein sequence ID" value="MDX8472726.1"/>
    <property type="molecule type" value="Genomic_DNA"/>
</dbReference>
<dbReference type="SUPFAM" id="SSF51735">
    <property type="entry name" value="NAD(P)-binding Rossmann-fold domains"/>
    <property type="match status" value="1"/>
</dbReference>
<dbReference type="CDD" id="cd11642">
    <property type="entry name" value="SUMT"/>
    <property type="match status" value="1"/>
</dbReference>
<dbReference type="InterPro" id="IPR036291">
    <property type="entry name" value="NAD(P)-bd_dom_sf"/>
</dbReference>
<evidence type="ECO:0000256" key="11">
    <source>
        <dbReference type="ARBA" id="ARBA00023268"/>
    </source>
</evidence>
<evidence type="ECO:0000256" key="8">
    <source>
        <dbReference type="ARBA" id="ARBA00023027"/>
    </source>
</evidence>
<keyword evidence="3" id="KW-0169">Cobalamin biosynthesis</keyword>
<dbReference type="EC" id="2.1.1.107" evidence="17"/>
<dbReference type="NCBIfam" id="NF007922">
    <property type="entry name" value="PRK10637.1"/>
    <property type="match status" value="1"/>
</dbReference>
<keyword evidence="7 17" id="KW-0560">Oxidoreductase</keyword>
<dbReference type="NCBIfam" id="TIGR01469">
    <property type="entry name" value="cobA_cysG_Cterm"/>
    <property type="match status" value="1"/>
</dbReference>
<evidence type="ECO:0000256" key="9">
    <source>
        <dbReference type="ARBA" id="ARBA00023239"/>
    </source>
</evidence>
<dbReference type="Gene3D" id="3.30.950.10">
    <property type="entry name" value="Methyltransferase, Cobalt-precorrin-4 Transmethylase, Domain 2"/>
    <property type="match status" value="1"/>
</dbReference>
<dbReference type="Pfam" id="PF10414">
    <property type="entry name" value="CysG_dimeriser"/>
    <property type="match status" value="1"/>
</dbReference>
<dbReference type="EC" id="4.99.1.4" evidence="17"/>
<comment type="pathway">
    <text evidence="1">Porphyrin-containing compound metabolism; siroheme biosynthesis; sirohydrochlorin from precorrin-2: step 1/1.</text>
</comment>
<evidence type="ECO:0000256" key="5">
    <source>
        <dbReference type="ARBA" id="ARBA00022679"/>
    </source>
</evidence>
<dbReference type="PANTHER" id="PTHR45790">
    <property type="entry name" value="SIROHEME SYNTHASE-RELATED"/>
    <property type="match status" value="1"/>
</dbReference>
<dbReference type="InterPro" id="IPR014777">
    <property type="entry name" value="4pyrrole_Mease_sub1"/>
</dbReference>
<evidence type="ECO:0000259" key="15">
    <source>
        <dbReference type="Pfam" id="PF00590"/>
    </source>
</evidence>
<evidence type="ECO:0000313" key="17">
    <source>
        <dbReference type="EMBL" id="MDX8472726.1"/>
    </source>
</evidence>
<dbReference type="Gene3D" id="3.40.50.720">
    <property type="entry name" value="NAD(P)-binding Rossmann-like Domain"/>
    <property type="match status" value="1"/>
</dbReference>
<dbReference type="GO" id="GO:0051266">
    <property type="term" value="F:sirohydrochlorin ferrochelatase activity"/>
    <property type="evidence" value="ECO:0007669"/>
    <property type="project" value="UniProtKB-EC"/>
</dbReference>
<dbReference type="SUPFAM" id="SSF53790">
    <property type="entry name" value="Tetrapyrrole methylase"/>
    <property type="match status" value="1"/>
</dbReference>
<dbReference type="PROSITE" id="PS00839">
    <property type="entry name" value="SUMT_1"/>
    <property type="match status" value="1"/>
</dbReference>
<protein>
    <submittedName>
        <fullName evidence="17">Siroheme synthase CysG</fullName>
        <ecNumber evidence="17">1.3.1.76</ecNumber>
        <ecNumber evidence="17">2.1.1.107</ecNumber>
        <ecNumber evidence="17">4.99.1.4</ecNumber>
    </submittedName>
</protein>
<dbReference type="SUPFAM" id="SSF75615">
    <property type="entry name" value="Siroheme synthase middle domains-like"/>
    <property type="match status" value="1"/>
</dbReference>
<evidence type="ECO:0000256" key="3">
    <source>
        <dbReference type="ARBA" id="ARBA00022573"/>
    </source>
</evidence>
<evidence type="ECO:0000256" key="4">
    <source>
        <dbReference type="ARBA" id="ARBA00022603"/>
    </source>
</evidence>
<dbReference type="Pfam" id="PF00590">
    <property type="entry name" value="TP_methylase"/>
    <property type="match status" value="1"/>
</dbReference>
<keyword evidence="6" id="KW-0949">S-adenosyl-L-methionine</keyword>
<name>A0ABU4XD64_9HYPH</name>
<keyword evidence="10" id="KW-0627">Porphyrin biosynthesis</keyword>
<gene>
    <name evidence="17" type="primary">cysG</name>
    <name evidence="17" type="ORF">RFM27_11625</name>
</gene>
<evidence type="ECO:0000256" key="12">
    <source>
        <dbReference type="ARBA" id="ARBA00025705"/>
    </source>
</evidence>
<evidence type="ECO:0000256" key="14">
    <source>
        <dbReference type="RuleBase" id="RU003960"/>
    </source>
</evidence>
<dbReference type="PANTHER" id="PTHR45790:SF3">
    <property type="entry name" value="S-ADENOSYL-L-METHIONINE-DEPENDENT UROPORPHYRINOGEN III METHYLTRANSFERASE, CHLOROPLASTIC"/>
    <property type="match status" value="1"/>
</dbReference>
<dbReference type="NCBIfam" id="TIGR01470">
    <property type="entry name" value="cysG_Nterm"/>
    <property type="match status" value="1"/>
</dbReference>
<dbReference type="InterPro" id="IPR035996">
    <property type="entry name" value="4pyrrol_Methylase_sf"/>
</dbReference>
<evidence type="ECO:0000256" key="2">
    <source>
        <dbReference type="ARBA" id="ARBA00005879"/>
    </source>
</evidence>
<dbReference type="GO" id="GO:0004851">
    <property type="term" value="F:uroporphyrin-III C-methyltransferase activity"/>
    <property type="evidence" value="ECO:0007669"/>
    <property type="project" value="UniProtKB-EC"/>
</dbReference>
<dbReference type="Pfam" id="PF13241">
    <property type="entry name" value="NAD_binding_7"/>
    <property type="match status" value="1"/>
</dbReference>
<keyword evidence="11" id="KW-0511">Multifunctional enzyme</keyword>
<evidence type="ECO:0000313" key="18">
    <source>
        <dbReference type="Proteomes" id="UP001271780"/>
    </source>
</evidence>
<comment type="caution">
    <text evidence="17">The sequence shown here is derived from an EMBL/GenBank/DDBJ whole genome shotgun (WGS) entry which is preliminary data.</text>
</comment>